<evidence type="ECO:0000256" key="5">
    <source>
        <dbReference type="ARBA" id="ARBA00023136"/>
    </source>
</evidence>
<keyword evidence="3 7" id="KW-0812">Transmembrane</keyword>
<dbReference type="GO" id="GO:0071456">
    <property type="term" value="P:cellular response to hypoxia"/>
    <property type="evidence" value="ECO:0007669"/>
    <property type="project" value="TreeGrafter"/>
</dbReference>
<evidence type="ECO:0000256" key="6">
    <source>
        <dbReference type="SAM" id="MobiDB-lite"/>
    </source>
</evidence>
<feature type="region of interest" description="Disordered" evidence="6">
    <location>
        <begin position="92"/>
        <end position="113"/>
    </location>
</feature>
<dbReference type="EMBL" id="QNUK01000071">
    <property type="protein sequence ID" value="KAF5903626.1"/>
    <property type="molecule type" value="Genomic_DNA"/>
</dbReference>
<dbReference type="Proteomes" id="UP000727407">
    <property type="component" value="Unassembled WGS sequence"/>
</dbReference>
<gene>
    <name evidence="8" type="primary">E2ig5</name>
    <name evidence="8" type="ORF">DAT39_006661</name>
</gene>
<keyword evidence="4 7" id="KW-1133">Transmembrane helix</keyword>
<evidence type="ECO:0000313" key="8">
    <source>
        <dbReference type="EMBL" id="KAF5903626.1"/>
    </source>
</evidence>
<evidence type="ECO:0000256" key="2">
    <source>
        <dbReference type="ARBA" id="ARBA00007363"/>
    </source>
</evidence>
<dbReference type="GO" id="GO:0005739">
    <property type="term" value="C:mitochondrion"/>
    <property type="evidence" value="ECO:0007669"/>
    <property type="project" value="TreeGrafter"/>
</dbReference>
<keyword evidence="5 7" id="KW-0472">Membrane</keyword>
<dbReference type="AlphaFoldDB" id="A0A8J4TSU5"/>
<dbReference type="PANTHER" id="PTHR13674">
    <property type="entry name" value="GROWTH AND TRANSFORMATION-DEPENDENT PROTEIN"/>
    <property type="match status" value="1"/>
</dbReference>
<accession>A0A8J4TSU5</accession>
<name>A0A8J4TSU5_CLAMG</name>
<dbReference type="OrthoDB" id="8193498at2759"/>
<comment type="similarity">
    <text evidence="2">Belongs to the UPF0389 family.</text>
</comment>
<dbReference type="InterPro" id="IPR009432">
    <property type="entry name" value="DUF1075"/>
</dbReference>
<reference evidence="8" key="1">
    <citation type="submission" date="2020-07" db="EMBL/GenBank/DDBJ databases">
        <title>Clarias magur genome sequencing, assembly and annotation.</title>
        <authorList>
            <person name="Kushwaha B."/>
            <person name="Kumar R."/>
            <person name="Das P."/>
            <person name="Joshi C.G."/>
            <person name="Kumar D."/>
            <person name="Nagpure N.S."/>
            <person name="Pandey M."/>
            <person name="Agarwal S."/>
            <person name="Srivastava S."/>
            <person name="Singh M."/>
            <person name="Sahoo L."/>
            <person name="Jayasankar P."/>
            <person name="Meher P.K."/>
            <person name="Koringa P.G."/>
            <person name="Iquebal M.A."/>
            <person name="Das S.P."/>
            <person name="Bit A."/>
            <person name="Patnaik S."/>
            <person name="Patel N."/>
            <person name="Shah T.M."/>
            <person name="Hinsu A."/>
            <person name="Jena J.K."/>
        </authorList>
    </citation>
    <scope>NUCLEOTIDE SEQUENCE</scope>
    <source>
        <strain evidence="8">CIFAMagur01</strain>
        <tissue evidence="8">Testis</tissue>
    </source>
</reference>
<evidence type="ECO:0000256" key="4">
    <source>
        <dbReference type="ARBA" id="ARBA00022989"/>
    </source>
</evidence>
<evidence type="ECO:0000256" key="3">
    <source>
        <dbReference type="ARBA" id="ARBA00022692"/>
    </source>
</evidence>
<comment type="subcellular location">
    <subcellularLocation>
        <location evidence="1">Membrane</location>
        <topology evidence="1">Single-pass membrane protein</topology>
    </subcellularLocation>
</comment>
<evidence type="ECO:0000256" key="7">
    <source>
        <dbReference type="SAM" id="Phobius"/>
    </source>
</evidence>
<evidence type="ECO:0000313" key="9">
    <source>
        <dbReference type="Proteomes" id="UP000727407"/>
    </source>
</evidence>
<feature type="transmembrane region" description="Helical" evidence="7">
    <location>
        <begin position="48"/>
        <end position="65"/>
    </location>
</feature>
<dbReference type="GO" id="GO:0090200">
    <property type="term" value="P:positive regulation of release of cytochrome c from mitochondria"/>
    <property type="evidence" value="ECO:0007669"/>
    <property type="project" value="TreeGrafter"/>
</dbReference>
<keyword evidence="9" id="KW-1185">Reference proteome</keyword>
<comment type="caution">
    <text evidence="8">The sequence shown here is derived from an EMBL/GenBank/DDBJ whole genome shotgun (WGS) entry which is preliminary data.</text>
</comment>
<dbReference type="Pfam" id="PF06388">
    <property type="entry name" value="DUF1075"/>
    <property type="match status" value="1"/>
</dbReference>
<organism evidence="8 9">
    <name type="scientific">Clarias magur</name>
    <name type="common">Asian catfish</name>
    <name type="synonym">Macropteronotus magur</name>
    <dbReference type="NCBI Taxonomy" id="1594786"/>
    <lineage>
        <taxon>Eukaryota</taxon>
        <taxon>Metazoa</taxon>
        <taxon>Chordata</taxon>
        <taxon>Craniata</taxon>
        <taxon>Vertebrata</taxon>
        <taxon>Euteleostomi</taxon>
        <taxon>Actinopterygii</taxon>
        <taxon>Neopterygii</taxon>
        <taxon>Teleostei</taxon>
        <taxon>Ostariophysi</taxon>
        <taxon>Siluriformes</taxon>
        <taxon>Clariidae</taxon>
        <taxon>Clarias</taxon>
    </lineage>
</organism>
<proteinExistence type="inferred from homology"/>
<dbReference type="GO" id="GO:0016020">
    <property type="term" value="C:membrane"/>
    <property type="evidence" value="ECO:0007669"/>
    <property type="project" value="UniProtKB-SubCell"/>
</dbReference>
<protein>
    <submittedName>
        <fullName evidence="8">Protein FAM</fullName>
    </submittedName>
</protein>
<dbReference type="PANTHER" id="PTHR13674:SF2">
    <property type="entry name" value="PROTEIN FAM162A"/>
    <property type="match status" value="1"/>
</dbReference>
<evidence type="ECO:0000256" key="1">
    <source>
        <dbReference type="ARBA" id="ARBA00004167"/>
    </source>
</evidence>
<dbReference type="GO" id="GO:0051402">
    <property type="term" value="P:neuron apoptotic process"/>
    <property type="evidence" value="ECO:0007669"/>
    <property type="project" value="TreeGrafter"/>
</dbReference>
<sequence>MPGYSPSEMDKRMLVWSGRFKSKEQIPQFVSFEMIDAARNRVRVKACYAMIALTLAGCVWMIILGKRAAGRHDSLTTRNMERKARLREEAQKDLEVEAALKPKNGKEHGQRNS</sequence>